<sequence length="239" mass="26717">MPLNEYGLWMAAGISGLVAYWIPGLAYWIGSGKCGEPVHCSFRLKPLSRVFFAIFAAGLSWTVQWKLGTGWESWMATVLVWLLLVIALTDICFFLIPDVVTYSGFFLFMSWRFFVDAANMPVYLAGGFFITSGLSLVSWISRGLGWGDVKLVAMASWVVEWPQLLLSIWFATLSSMLHVAGRLRSRGRAAVREPLPFGPHLAAGMFLSLLCGDVLRDWYGEQFLQFFLPCFGSIVPMNS</sequence>
<evidence type="ECO:0000313" key="4">
    <source>
        <dbReference type="EMBL" id="MBH8594536.1"/>
    </source>
</evidence>
<feature type="transmembrane region" description="Helical" evidence="2">
    <location>
        <begin position="161"/>
        <end position="180"/>
    </location>
</feature>
<dbReference type="Pfam" id="PF01478">
    <property type="entry name" value="Peptidase_A24"/>
    <property type="match status" value="1"/>
</dbReference>
<feature type="transmembrane region" description="Helical" evidence="2">
    <location>
        <begin position="79"/>
        <end position="108"/>
    </location>
</feature>
<keyword evidence="2" id="KW-0812">Transmembrane</keyword>
<dbReference type="Gene3D" id="1.20.120.1220">
    <property type="match status" value="1"/>
</dbReference>
<feature type="transmembrane region" description="Helical" evidence="2">
    <location>
        <begin position="6"/>
        <end position="29"/>
    </location>
</feature>
<evidence type="ECO:0000313" key="5">
    <source>
        <dbReference type="Proteomes" id="UP000633619"/>
    </source>
</evidence>
<feature type="domain" description="Prepilin type IV endopeptidase peptidase" evidence="3">
    <location>
        <begin position="78"/>
        <end position="176"/>
    </location>
</feature>
<organism evidence="4 5">
    <name type="scientific">Thermoactinomyces intermedius</name>
    <dbReference type="NCBI Taxonomy" id="2024"/>
    <lineage>
        <taxon>Bacteria</taxon>
        <taxon>Bacillati</taxon>
        <taxon>Bacillota</taxon>
        <taxon>Bacilli</taxon>
        <taxon>Bacillales</taxon>
        <taxon>Thermoactinomycetaceae</taxon>
        <taxon>Thermoactinomyces</taxon>
    </lineage>
</organism>
<dbReference type="RefSeq" id="WP_181731774.1">
    <property type="nucleotide sequence ID" value="NZ_JACEIR010000003.1"/>
</dbReference>
<dbReference type="GO" id="GO:0005886">
    <property type="term" value="C:plasma membrane"/>
    <property type="evidence" value="ECO:0007669"/>
    <property type="project" value="TreeGrafter"/>
</dbReference>
<keyword evidence="2" id="KW-0472">Membrane</keyword>
<reference evidence="4 5" key="1">
    <citation type="submission" date="2020-12" db="EMBL/GenBank/DDBJ databases">
        <title>WGS of Thermoactinomyces spp.</title>
        <authorList>
            <person name="Cheng K."/>
        </authorList>
    </citation>
    <scope>NUCLEOTIDE SEQUENCE [LARGE SCALE GENOMIC DNA]</scope>
    <source>
        <strain evidence="5">CICC 10671\DSM 43846</strain>
    </source>
</reference>
<comment type="similarity">
    <text evidence="1">Belongs to the peptidase A24 family.</text>
</comment>
<dbReference type="EMBL" id="JAECVW010000002">
    <property type="protein sequence ID" value="MBH8594536.1"/>
    <property type="molecule type" value="Genomic_DNA"/>
</dbReference>
<keyword evidence="5" id="KW-1185">Reference proteome</keyword>
<dbReference type="Proteomes" id="UP000633619">
    <property type="component" value="Unassembled WGS sequence"/>
</dbReference>
<gene>
    <name evidence="4" type="ORF">I8U20_04235</name>
</gene>
<dbReference type="InterPro" id="IPR050882">
    <property type="entry name" value="Prepilin_peptidase/N-MTase"/>
</dbReference>
<protein>
    <submittedName>
        <fullName evidence="4">Prepilin peptidase</fullName>
    </submittedName>
</protein>
<dbReference type="GO" id="GO:0004190">
    <property type="term" value="F:aspartic-type endopeptidase activity"/>
    <property type="evidence" value="ECO:0007669"/>
    <property type="project" value="InterPro"/>
</dbReference>
<proteinExistence type="inferred from homology"/>
<dbReference type="InterPro" id="IPR000045">
    <property type="entry name" value="Prepilin_IV_endopep_pep"/>
</dbReference>
<comment type="caution">
    <text evidence="4">The sequence shown here is derived from an EMBL/GenBank/DDBJ whole genome shotgun (WGS) entry which is preliminary data.</text>
</comment>
<dbReference type="PANTHER" id="PTHR30487">
    <property type="entry name" value="TYPE 4 PREPILIN-LIKE PROTEINS LEADER PEPTIDE-PROCESSING ENZYME"/>
    <property type="match status" value="1"/>
</dbReference>
<keyword evidence="2" id="KW-1133">Transmembrane helix</keyword>
<dbReference type="GO" id="GO:0006465">
    <property type="term" value="P:signal peptide processing"/>
    <property type="evidence" value="ECO:0007669"/>
    <property type="project" value="TreeGrafter"/>
</dbReference>
<dbReference type="PANTHER" id="PTHR30487:SF0">
    <property type="entry name" value="PREPILIN LEADER PEPTIDASE_N-METHYLTRANSFERASE-RELATED"/>
    <property type="match status" value="1"/>
</dbReference>
<name>A0A8I1AAS9_THEIN</name>
<feature type="transmembrane region" description="Helical" evidence="2">
    <location>
        <begin position="120"/>
        <end position="141"/>
    </location>
</feature>
<evidence type="ECO:0000256" key="2">
    <source>
        <dbReference type="SAM" id="Phobius"/>
    </source>
</evidence>
<accession>A0A8I1AAS9</accession>
<dbReference type="AlphaFoldDB" id="A0A8I1AAS9"/>
<evidence type="ECO:0000256" key="1">
    <source>
        <dbReference type="ARBA" id="ARBA00005801"/>
    </source>
</evidence>
<evidence type="ECO:0000259" key="3">
    <source>
        <dbReference type="Pfam" id="PF01478"/>
    </source>
</evidence>